<sequence length="583" mass="63071">MNHLENLEDALDIHWAQADHIRLDPVRRLTGPGMLWDRTGAVVDVHFEGIDGQHLVSLWQNHARRVLDALDWQAERVGFRLFRGGATLAISAPQDQLYTAVFAVQTAWHCCAADLLSVAPQAFDLMINDLKAVGAKEENPALMDLVDAAMAHDIDILIDDDEISIGHGTGSRTWSIGNVPKPQEVAWSDLHDVPLAFITGTNGKTTTTRLCAAIARLAGHVVGQTSTDVVQVGDDILDRGDYSGPAGARMALRDNRVEIACLEIARGGILRRGLASRRARVAVVTNIANDHLGEYGITTLEDLAQTKFAVARALSADDVLVLNADDPNIVDASKNISATICWFSLYAASPQITHAQALSLPCAYNQEGTLVYETDTNETWQIALKDVPITLSGAAKHNTRNALAAMCACAALGISGEDIKTGLSTFVSDPQNNPGRFNEFTFNGARVIVDFAHNAHSIASVCDTMETMPAKRRFLMLSQPGDHSDQVIHEVTATALQFRPDLIVAAEISDFLRGRMLGEIPNLIKTSAVAAGFSDKQVFSASSPSAGAKFVLEQIQPDDLVLLLVLSDREAVFEALREPLPKK</sequence>
<evidence type="ECO:0000259" key="2">
    <source>
        <dbReference type="Pfam" id="PF08245"/>
    </source>
</evidence>
<dbReference type="PANTHER" id="PTHR23135">
    <property type="entry name" value="MUR LIGASE FAMILY MEMBER"/>
    <property type="match status" value="1"/>
</dbReference>
<dbReference type="AlphaFoldDB" id="A0A1M6Y7H2"/>
<dbReference type="Gene3D" id="3.90.190.20">
    <property type="entry name" value="Mur ligase, C-terminal domain"/>
    <property type="match status" value="1"/>
</dbReference>
<evidence type="ECO:0000313" key="3">
    <source>
        <dbReference type="EMBL" id="SHL14167.1"/>
    </source>
</evidence>
<accession>A0A1M6Y7H2</accession>
<dbReference type="InterPro" id="IPR036615">
    <property type="entry name" value="Mur_ligase_C_dom_sf"/>
</dbReference>
<dbReference type="STRING" id="1054996.SAMN05444414_1061"/>
<organism evidence="3 4">
    <name type="scientific">Roseovarius marisflavi</name>
    <dbReference type="NCBI Taxonomy" id="1054996"/>
    <lineage>
        <taxon>Bacteria</taxon>
        <taxon>Pseudomonadati</taxon>
        <taxon>Pseudomonadota</taxon>
        <taxon>Alphaproteobacteria</taxon>
        <taxon>Rhodobacterales</taxon>
        <taxon>Roseobacteraceae</taxon>
        <taxon>Roseovarius</taxon>
    </lineage>
</organism>
<gene>
    <name evidence="3" type="ORF">SAMN05444414_1061</name>
</gene>
<dbReference type="PANTHER" id="PTHR23135:SF18">
    <property type="entry name" value="CYANOPHYCIN SYNTHETASE"/>
    <property type="match status" value="1"/>
</dbReference>
<dbReference type="Pfam" id="PF08245">
    <property type="entry name" value="Mur_ligase_M"/>
    <property type="match status" value="1"/>
</dbReference>
<dbReference type="SUPFAM" id="SSF53244">
    <property type="entry name" value="MurD-like peptide ligases, peptide-binding domain"/>
    <property type="match status" value="1"/>
</dbReference>
<dbReference type="SUPFAM" id="SSF53623">
    <property type="entry name" value="MurD-like peptide ligases, catalytic domain"/>
    <property type="match status" value="1"/>
</dbReference>
<dbReference type="InterPro" id="IPR036565">
    <property type="entry name" value="Mur-like_cat_sf"/>
</dbReference>
<dbReference type="InterPro" id="IPR004101">
    <property type="entry name" value="Mur_ligase_C"/>
</dbReference>
<protein>
    <submittedName>
        <fullName evidence="3">UDP-N-acetylmuramyl tripeptide synthase</fullName>
    </submittedName>
</protein>
<feature type="domain" description="Mur ligase central" evidence="2">
    <location>
        <begin position="198"/>
        <end position="409"/>
    </location>
</feature>
<dbReference type="EMBL" id="FRBN01000006">
    <property type="protein sequence ID" value="SHL14167.1"/>
    <property type="molecule type" value="Genomic_DNA"/>
</dbReference>
<dbReference type="RefSeq" id="WP_073196636.1">
    <property type="nucleotide sequence ID" value="NZ_FRBN01000006.1"/>
</dbReference>
<proteinExistence type="predicted"/>
<dbReference type="OrthoDB" id="9803907at2"/>
<reference evidence="4" key="1">
    <citation type="submission" date="2016-11" db="EMBL/GenBank/DDBJ databases">
        <authorList>
            <person name="Varghese N."/>
            <person name="Submissions S."/>
        </authorList>
    </citation>
    <scope>NUCLEOTIDE SEQUENCE [LARGE SCALE GENOMIC DNA]</scope>
    <source>
        <strain evidence="4">DSM 29327</strain>
    </source>
</reference>
<name>A0A1M6Y7H2_9RHOB</name>
<dbReference type="Gene3D" id="3.40.1190.10">
    <property type="entry name" value="Mur-like, catalytic domain"/>
    <property type="match status" value="1"/>
</dbReference>
<dbReference type="InterPro" id="IPR013221">
    <property type="entry name" value="Mur_ligase_cen"/>
</dbReference>
<dbReference type="Pfam" id="PF02875">
    <property type="entry name" value="Mur_ligase_C"/>
    <property type="match status" value="1"/>
</dbReference>
<dbReference type="Proteomes" id="UP000184191">
    <property type="component" value="Unassembled WGS sequence"/>
</dbReference>
<evidence type="ECO:0000259" key="1">
    <source>
        <dbReference type="Pfam" id="PF02875"/>
    </source>
</evidence>
<feature type="domain" description="Mur ligase C-terminal" evidence="1">
    <location>
        <begin position="435"/>
        <end position="563"/>
    </location>
</feature>
<evidence type="ECO:0000313" key="4">
    <source>
        <dbReference type="Proteomes" id="UP000184191"/>
    </source>
</evidence>
<dbReference type="GO" id="GO:0016881">
    <property type="term" value="F:acid-amino acid ligase activity"/>
    <property type="evidence" value="ECO:0007669"/>
    <property type="project" value="InterPro"/>
</dbReference>
<keyword evidence="4" id="KW-1185">Reference proteome</keyword>
<dbReference type="GO" id="GO:0005524">
    <property type="term" value="F:ATP binding"/>
    <property type="evidence" value="ECO:0007669"/>
    <property type="project" value="InterPro"/>
</dbReference>